<dbReference type="GO" id="GO:0140662">
    <property type="term" value="F:ATP-dependent protein folding chaperone"/>
    <property type="evidence" value="ECO:0007669"/>
    <property type="project" value="InterPro"/>
</dbReference>
<evidence type="ECO:0000259" key="6">
    <source>
        <dbReference type="Pfam" id="PF13360"/>
    </source>
</evidence>
<protein>
    <submittedName>
        <fullName evidence="7">Outer membrane protein assembly factor BamB/actin-like ATPase involved in cell morphogenesis</fullName>
    </submittedName>
</protein>
<dbReference type="SUPFAM" id="SSF53067">
    <property type="entry name" value="Actin-like ATPase domain"/>
    <property type="match status" value="2"/>
</dbReference>
<dbReference type="InterPro" id="IPR018181">
    <property type="entry name" value="Heat_shock_70_CS"/>
</dbReference>
<feature type="domain" description="Pyrrolo-quinoline quinone repeat" evidence="6">
    <location>
        <begin position="584"/>
        <end position="700"/>
    </location>
</feature>
<dbReference type="GO" id="GO:0005524">
    <property type="term" value="F:ATP binding"/>
    <property type="evidence" value="ECO:0007669"/>
    <property type="project" value="UniProtKB-KW"/>
</dbReference>
<name>A0A7X0IGX8_9ACTN</name>
<dbReference type="Proteomes" id="UP000555564">
    <property type="component" value="Unassembled WGS sequence"/>
</dbReference>
<keyword evidence="8" id="KW-1185">Reference proteome</keyword>
<dbReference type="SUPFAM" id="SSF50998">
    <property type="entry name" value="Quinoprotein alcohol dehydrogenase-like"/>
    <property type="match status" value="2"/>
</dbReference>
<dbReference type="InterPro" id="IPR013126">
    <property type="entry name" value="Hsp_70_fam"/>
</dbReference>
<dbReference type="Gene3D" id="3.90.640.10">
    <property type="entry name" value="Actin, Chain A, domain 4"/>
    <property type="match status" value="1"/>
</dbReference>
<dbReference type="Pfam" id="PF13360">
    <property type="entry name" value="PQQ_2"/>
    <property type="match status" value="2"/>
</dbReference>
<dbReference type="InterPro" id="IPR011047">
    <property type="entry name" value="Quinoprotein_ADH-like_sf"/>
</dbReference>
<dbReference type="Pfam" id="PF00012">
    <property type="entry name" value="HSP70"/>
    <property type="match status" value="1"/>
</dbReference>
<keyword evidence="2" id="KW-0547">Nucleotide-binding</keyword>
<keyword evidence="5" id="KW-0143">Chaperone</keyword>
<proteinExistence type="inferred from homology"/>
<dbReference type="AlphaFoldDB" id="A0A7X0IGX8"/>
<dbReference type="Gene3D" id="2.40.128.630">
    <property type="match status" value="1"/>
</dbReference>
<keyword evidence="3" id="KW-0067">ATP-binding</keyword>
<accession>A0A7X0IGX8</accession>
<dbReference type="Gene3D" id="3.30.420.40">
    <property type="match status" value="2"/>
</dbReference>
<dbReference type="SMART" id="SM00564">
    <property type="entry name" value="PQQ"/>
    <property type="match status" value="7"/>
</dbReference>
<dbReference type="PRINTS" id="PR00301">
    <property type="entry name" value="HEATSHOCK70"/>
</dbReference>
<dbReference type="RefSeq" id="WP_184983921.1">
    <property type="nucleotide sequence ID" value="NZ_JACHIU010000001.1"/>
</dbReference>
<dbReference type="InterPro" id="IPR043129">
    <property type="entry name" value="ATPase_NBD"/>
</dbReference>
<dbReference type="InterPro" id="IPR015943">
    <property type="entry name" value="WD40/YVTN_repeat-like_dom_sf"/>
</dbReference>
<evidence type="ECO:0000256" key="3">
    <source>
        <dbReference type="ARBA" id="ARBA00022840"/>
    </source>
</evidence>
<gene>
    <name evidence="7" type="ORF">BJ992_004392</name>
</gene>
<dbReference type="InterPro" id="IPR018391">
    <property type="entry name" value="PQQ_b-propeller_rpt"/>
</dbReference>
<evidence type="ECO:0000256" key="2">
    <source>
        <dbReference type="ARBA" id="ARBA00022741"/>
    </source>
</evidence>
<dbReference type="Gene3D" id="2.130.10.10">
    <property type="entry name" value="YVTN repeat-like/Quinoprotein amine dehydrogenase"/>
    <property type="match status" value="1"/>
</dbReference>
<dbReference type="InterPro" id="IPR002372">
    <property type="entry name" value="PQQ_rpt_dom"/>
</dbReference>
<organism evidence="7 8">
    <name type="scientific">Sphaerisporangium rubeum</name>
    <dbReference type="NCBI Taxonomy" id="321317"/>
    <lineage>
        <taxon>Bacteria</taxon>
        <taxon>Bacillati</taxon>
        <taxon>Actinomycetota</taxon>
        <taxon>Actinomycetes</taxon>
        <taxon>Streptosporangiales</taxon>
        <taxon>Streptosporangiaceae</taxon>
        <taxon>Sphaerisporangium</taxon>
    </lineage>
</organism>
<dbReference type="EMBL" id="JACHIU010000001">
    <property type="protein sequence ID" value="MBB6474961.1"/>
    <property type="molecule type" value="Genomic_DNA"/>
</dbReference>
<evidence type="ECO:0000256" key="1">
    <source>
        <dbReference type="ARBA" id="ARBA00007381"/>
    </source>
</evidence>
<evidence type="ECO:0000313" key="7">
    <source>
        <dbReference type="EMBL" id="MBB6474961.1"/>
    </source>
</evidence>
<reference evidence="7 8" key="1">
    <citation type="submission" date="2020-08" db="EMBL/GenBank/DDBJ databases">
        <title>Sequencing the genomes of 1000 actinobacteria strains.</title>
        <authorList>
            <person name="Klenk H.-P."/>
        </authorList>
    </citation>
    <scope>NUCLEOTIDE SEQUENCE [LARGE SCALE GENOMIC DNA]</scope>
    <source>
        <strain evidence="7 8">DSM 44936</strain>
    </source>
</reference>
<dbReference type="Gene3D" id="2.40.10.480">
    <property type="match status" value="1"/>
</dbReference>
<feature type="domain" description="Pyrrolo-quinoline quinone repeat" evidence="6">
    <location>
        <begin position="379"/>
        <end position="578"/>
    </location>
</feature>
<comment type="caution">
    <text evidence="7">The sequence shown here is derived from an EMBL/GenBank/DDBJ whole genome shotgun (WGS) entry which is preliminary data.</text>
</comment>
<evidence type="ECO:0000313" key="8">
    <source>
        <dbReference type="Proteomes" id="UP000555564"/>
    </source>
</evidence>
<evidence type="ECO:0000256" key="4">
    <source>
        <dbReference type="ARBA" id="ARBA00023016"/>
    </source>
</evidence>
<keyword evidence="4" id="KW-0346">Stress response</keyword>
<dbReference type="PANTHER" id="PTHR34512">
    <property type="entry name" value="CELL SURFACE PROTEIN"/>
    <property type="match status" value="1"/>
</dbReference>
<evidence type="ECO:0000256" key="5">
    <source>
        <dbReference type="ARBA" id="ARBA00023186"/>
    </source>
</evidence>
<dbReference type="PROSITE" id="PS01036">
    <property type="entry name" value="HSP70_3"/>
    <property type="match status" value="1"/>
</dbReference>
<comment type="similarity">
    <text evidence="1">Belongs to the heat shock protein 70 family.</text>
</comment>
<dbReference type="PANTHER" id="PTHR34512:SF30">
    <property type="entry name" value="OUTER MEMBRANE PROTEIN ASSEMBLY FACTOR BAMB"/>
    <property type="match status" value="1"/>
</dbReference>
<sequence>MDDRTTVAGWQLAIDFGTCNTAAATLYDGRVEPLELEPGTGRNFPSVVLLGDGDDGIVVGTEALNSAEVTPERVVRLPKRELRAESHTLVDGERIETADLVAAIFRKVLDTARRKFAFTGQGPERVVLTHPARWPDDARDRLAVAAERAGLGTVDFMPEPVAAARWYLRLRDLAVGEYVVVYDLGGGTFDTAVLRRGPDGFEVCGVPRGREDIGGEDFDQALLEVVREHAHRRDPRAEYAVWEGRDWQSRMWRDKWAKKITQAKESLSERVRYLIREEGFYDPGIEVTRQEFEQAITRMVSRTVDELAAAIREVTADGAGVDTVYLTGGSSAIPLIRRMIGERSEGRVEAVVAAEPKAAVSLGALTGLPGTETAPGRPRLWRAEVTGRPGAPVLAGEVLYVGTDEGLIYALRAATGGQVWQTAVCAPVTSPAVHGDRLYVGDADGRLTAFAVVNGKRRWFHYLGRSVHRRPVTAAPVVDGGHVYVGTREQGLYKYTLDGGHVWTYGIAGVDGGAPVVAQGLVFAGSESGRVTAIDAHLAQRRMKRRLPGGAVSGSLAVTARHVFAADAGGTLHAVERAANNPVTWARDVGVPPGTGPVFDRGRVYVGTAEGRLLALDAVTGDERASLPAGGPVTATPVIRDTTAYVVAGDKLTAVDLDTGATRWTTVAAGPVTGPPAVGPFFAYVAVTTGHIEAVDLVTGATAP</sequence>